<evidence type="ECO:0000256" key="3">
    <source>
        <dbReference type="ARBA" id="ARBA00023163"/>
    </source>
</evidence>
<dbReference type="InterPro" id="IPR009057">
    <property type="entry name" value="Homeodomain-like_sf"/>
</dbReference>
<evidence type="ECO:0000313" key="6">
    <source>
        <dbReference type="Proteomes" id="UP000297613"/>
    </source>
</evidence>
<dbReference type="Gene3D" id="1.10.10.60">
    <property type="entry name" value="Homeodomain-like"/>
    <property type="match status" value="1"/>
</dbReference>
<dbReference type="GO" id="GO:0003700">
    <property type="term" value="F:DNA-binding transcription factor activity"/>
    <property type="evidence" value="ECO:0007669"/>
    <property type="project" value="InterPro"/>
</dbReference>
<proteinExistence type="predicted"/>
<dbReference type="Proteomes" id="UP000297613">
    <property type="component" value="Unassembled WGS sequence"/>
</dbReference>
<keyword evidence="3" id="KW-0804">Transcription</keyword>
<dbReference type="PRINTS" id="PR00032">
    <property type="entry name" value="HTHARAC"/>
</dbReference>
<keyword evidence="2" id="KW-0238">DNA-binding</keyword>
<evidence type="ECO:0000259" key="4">
    <source>
        <dbReference type="PROSITE" id="PS01124"/>
    </source>
</evidence>
<evidence type="ECO:0000256" key="2">
    <source>
        <dbReference type="ARBA" id="ARBA00023125"/>
    </source>
</evidence>
<protein>
    <submittedName>
        <fullName evidence="5">Helix-turn-helix domain-containing protein</fullName>
    </submittedName>
</protein>
<dbReference type="PROSITE" id="PS01124">
    <property type="entry name" value="HTH_ARAC_FAMILY_2"/>
    <property type="match status" value="1"/>
</dbReference>
<feature type="non-terminal residue" evidence="5">
    <location>
        <position position="1"/>
    </location>
</feature>
<accession>A0A6N4QXQ0</accession>
<reference evidence="5 6" key="1">
    <citation type="journal article" date="2019" name="PLoS Negl. Trop. Dis.">
        <title>Revisiting the worldwide diversity of Leptospira species in the environment.</title>
        <authorList>
            <person name="Vincent A.T."/>
            <person name="Schiettekatte O."/>
            <person name="Bourhy P."/>
            <person name="Veyrier F.J."/>
            <person name="Picardeau M."/>
        </authorList>
    </citation>
    <scope>NUCLEOTIDE SEQUENCE [LARGE SCALE GENOMIC DNA]</scope>
    <source>
        <strain evidence="5 6">201702445</strain>
    </source>
</reference>
<name>A0A6N4QXQ0_9LEPT</name>
<evidence type="ECO:0000256" key="1">
    <source>
        <dbReference type="ARBA" id="ARBA00023015"/>
    </source>
</evidence>
<keyword evidence="1" id="KW-0805">Transcription regulation</keyword>
<dbReference type="AlphaFoldDB" id="A0A6N4QXQ0"/>
<dbReference type="InterPro" id="IPR018060">
    <property type="entry name" value="HTH_AraC"/>
</dbReference>
<dbReference type="EMBL" id="RQGM01000080">
    <property type="protein sequence ID" value="TGL78791.1"/>
    <property type="molecule type" value="Genomic_DNA"/>
</dbReference>
<comment type="caution">
    <text evidence="5">The sequence shown here is derived from an EMBL/GenBank/DDBJ whole genome shotgun (WGS) entry which is preliminary data.</text>
</comment>
<feature type="domain" description="HTH araC/xylS-type" evidence="4">
    <location>
        <begin position="1"/>
        <end position="49"/>
    </location>
</feature>
<organism evidence="5 6">
    <name type="scientific">Leptospira yasudae</name>
    <dbReference type="NCBI Taxonomy" id="2202201"/>
    <lineage>
        <taxon>Bacteria</taxon>
        <taxon>Pseudomonadati</taxon>
        <taxon>Spirochaetota</taxon>
        <taxon>Spirochaetia</taxon>
        <taxon>Leptospirales</taxon>
        <taxon>Leptospiraceae</taxon>
        <taxon>Leptospira</taxon>
    </lineage>
</organism>
<dbReference type="GO" id="GO:0043565">
    <property type="term" value="F:sequence-specific DNA binding"/>
    <property type="evidence" value="ECO:0007669"/>
    <property type="project" value="InterPro"/>
</dbReference>
<dbReference type="InterPro" id="IPR020449">
    <property type="entry name" value="Tscrpt_reg_AraC-type_HTH"/>
</dbReference>
<dbReference type="SUPFAM" id="SSF46689">
    <property type="entry name" value="Homeodomain-like"/>
    <property type="match status" value="1"/>
</dbReference>
<dbReference type="PANTHER" id="PTHR43280">
    <property type="entry name" value="ARAC-FAMILY TRANSCRIPTIONAL REGULATOR"/>
    <property type="match status" value="1"/>
</dbReference>
<dbReference type="RefSeq" id="WP_135750148.1">
    <property type="nucleotide sequence ID" value="NZ_RQGK01000051.1"/>
</dbReference>
<dbReference type="PANTHER" id="PTHR43280:SF2">
    <property type="entry name" value="HTH-TYPE TRANSCRIPTIONAL REGULATOR EXSA"/>
    <property type="match status" value="1"/>
</dbReference>
<dbReference type="Pfam" id="PF12833">
    <property type="entry name" value="HTH_18"/>
    <property type="match status" value="1"/>
</dbReference>
<sequence>VRILEAAKLLKDGKSITEAAHAAGFSDSAHFTRTFKENFGFVPSLFFGHLKSIELRFCEVTELV</sequence>
<gene>
    <name evidence="5" type="ORF">EHQ83_19520</name>
</gene>
<evidence type="ECO:0000313" key="5">
    <source>
        <dbReference type="EMBL" id="TGL78791.1"/>
    </source>
</evidence>